<dbReference type="PROSITE" id="PS00840">
    <property type="entry name" value="SUMT_2"/>
    <property type="match status" value="1"/>
</dbReference>
<dbReference type="InterPro" id="IPR050161">
    <property type="entry name" value="Siro_Cobalamin_biosynth"/>
</dbReference>
<evidence type="ECO:0000256" key="6">
    <source>
        <dbReference type="ARBA" id="ARBA00022691"/>
    </source>
</evidence>
<keyword evidence="13" id="KW-1185">Reference proteome</keyword>
<sequence length="266" mass="28497">MEKILSKIPAFEPGSVWLVGAGPGDTGLLTLYAYEALRQADVLVYDALVGQDILELTGPDTILEYAGKRGGKPSPKQKDITERLITLAREGKKVLRLKGGDPYIFGRGGEEALMLAANNIPFRVIPGISSGVGGLAYAGIPLTHRETNSAVTFLTGHDANGEVPNVKWEHIAKGSPVIVIYMGLKHIKVITDRLVGFGRPKSEPVAVIFRATLADQQVVTSTLENAASDVEKSGLKPPALIVVGDTVNLRSELDWFSPFTNDAPET</sequence>
<dbReference type="RefSeq" id="WP_161338390.1">
    <property type="nucleotide sequence ID" value="NZ_JBHSDG010000006.1"/>
</dbReference>
<comment type="similarity">
    <text evidence="1 10">Belongs to the precorrin methyltransferase family.</text>
</comment>
<dbReference type="FunFam" id="3.40.1010.10:FF:000001">
    <property type="entry name" value="Siroheme synthase"/>
    <property type="match status" value="1"/>
</dbReference>
<evidence type="ECO:0000256" key="5">
    <source>
        <dbReference type="ARBA" id="ARBA00022679"/>
    </source>
</evidence>
<protein>
    <recommendedName>
        <fullName evidence="2">uroporphyrinogen-III C-methyltransferase</fullName>
        <ecNumber evidence="2">2.1.1.107</ecNumber>
    </recommendedName>
</protein>
<reference evidence="12 13" key="1">
    <citation type="journal article" date="2014" name="Int. J. Syst. Evol. Microbiol.">
        <title>Sneathiella chungangensis sp. nov., isolated from a marine sand, and emended description of the genus Sneathiella.</title>
        <authorList>
            <person name="Siamphan C."/>
            <person name="Kim H."/>
            <person name="Lee J.S."/>
            <person name="Kim W."/>
        </authorList>
    </citation>
    <scope>NUCLEOTIDE SEQUENCE [LARGE SCALE GENOMIC DNA]</scope>
    <source>
        <strain evidence="12 13">KCTC 32476</strain>
    </source>
</reference>
<dbReference type="Gene3D" id="3.40.1010.10">
    <property type="entry name" value="Cobalt-precorrin-4 Transmethylase, Domain 1"/>
    <property type="match status" value="1"/>
</dbReference>
<evidence type="ECO:0000256" key="9">
    <source>
        <dbReference type="ARBA" id="ARBA00060548"/>
    </source>
</evidence>
<proteinExistence type="inferred from homology"/>
<dbReference type="CDD" id="cd11642">
    <property type="entry name" value="SUMT"/>
    <property type="match status" value="1"/>
</dbReference>
<dbReference type="InterPro" id="IPR003043">
    <property type="entry name" value="Uropor_MeTrfase_CS"/>
</dbReference>
<dbReference type="EMBL" id="WTVA01000002">
    <property type="protein sequence ID" value="MZR21966.1"/>
    <property type="molecule type" value="Genomic_DNA"/>
</dbReference>
<dbReference type="Gene3D" id="3.30.950.10">
    <property type="entry name" value="Methyltransferase, Cobalt-precorrin-4 Transmethylase, Domain 2"/>
    <property type="match status" value="1"/>
</dbReference>
<name>A0A845MF88_9PROT</name>
<dbReference type="InterPro" id="IPR014777">
    <property type="entry name" value="4pyrrole_Mease_sub1"/>
</dbReference>
<evidence type="ECO:0000256" key="8">
    <source>
        <dbReference type="ARBA" id="ARBA00025705"/>
    </source>
</evidence>
<evidence type="ECO:0000256" key="2">
    <source>
        <dbReference type="ARBA" id="ARBA00012162"/>
    </source>
</evidence>
<dbReference type="InterPro" id="IPR000878">
    <property type="entry name" value="4pyrrol_Mease"/>
</dbReference>
<dbReference type="InterPro" id="IPR014776">
    <property type="entry name" value="4pyrrole_Mease_sub2"/>
</dbReference>
<dbReference type="Proteomes" id="UP000445696">
    <property type="component" value="Unassembled WGS sequence"/>
</dbReference>
<dbReference type="EC" id="2.1.1.107" evidence="2"/>
<evidence type="ECO:0000313" key="12">
    <source>
        <dbReference type="EMBL" id="MZR21966.1"/>
    </source>
</evidence>
<comment type="pathway">
    <text evidence="8">Porphyrin-containing compound metabolism; siroheme biosynthesis; precorrin-2 from uroporphyrinogen III: step 1/1.</text>
</comment>
<dbReference type="SUPFAM" id="SSF53790">
    <property type="entry name" value="Tetrapyrrole methylase"/>
    <property type="match status" value="1"/>
</dbReference>
<evidence type="ECO:0000259" key="11">
    <source>
        <dbReference type="Pfam" id="PF00590"/>
    </source>
</evidence>
<evidence type="ECO:0000256" key="1">
    <source>
        <dbReference type="ARBA" id="ARBA00005879"/>
    </source>
</evidence>
<accession>A0A845MF88</accession>
<dbReference type="Pfam" id="PF00590">
    <property type="entry name" value="TP_methylase"/>
    <property type="match status" value="1"/>
</dbReference>
<dbReference type="GO" id="GO:0009236">
    <property type="term" value="P:cobalamin biosynthetic process"/>
    <property type="evidence" value="ECO:0007669"/>
    <property type="project" value="UniProtKB-KW"/>
</dbReference>
<dbReference type="PANTHER" id="PTHR45790:SF3">
    <property type="entry name" value="S-ADENOSYL-L-METHIONINE-DEPENDENT UROPORPHYRINOGEN III METHYLTRANSFERASE, CHLOROPLASTIC"/>
    <property type="match status" value="1"/>
</dbReference>
<dbReference type="UniPathway" id="UPA00262">
    <property type="reaction ID" value="UER00211"/>
</dbReference>
<keyword evidence="6" id="KW-0949">S-adenosyl-L-methionine</keyword>
<keyword evidence="4 10" id="KW-0489">Methyltransferase</keyword>
<dbReference type="GO" id="GO:0019354">
    <property type="term" value="P:siroheme biosynthetic process"/>
    <property type="evidence" value="ECO:0007669"/>
    <property type="project" value="UniProtKB-UniPathway"/>
</dbReference>
<evidence type="ECO:0000313" key="13">
    <source>
        <dbReference type="Proteomes" id="UP000445696"/>
    </source>
</evidence>
<keyword evidence="5 10" id="KW-0808">Transferase</keyword>
<evidence type="ECO:0000256" key="3">
    <source>
        <dbReference type="ARBA" id="ARBA00022573"/>
    </source>
</evidence>
<dbReference type="GO" id="GO:0004851">
    <property type="term" value="F:uroporphyrin-III C-methyltransferase activity"/>
    <property type="evidence" value="ECO:0007669"/>
    <property type="project" value="UniProtKB-EC"/>
</dbReference>
<dbReference type="OrthoDB" id="9815856at2"/>
<dbReference type="AlphaFoldDB" id="A0A845MF88"/>
<comment type="caution">
    <text evidence="12">The sequence shown here is derived from an EMBL/GenBank/DDBJ whole genome shotgun (WGS) entry which is preliminary data.</text>
</comment>
<dbReference type="NCBIfam" id="TIGR01469">
    <property type="entry name" value="cobA_cysG_Cterm"/>
    <property type="match status" value="1"/>
</dbReference>
<dbReference type="GO" id="GO:0032259">
    <property type="term" value="P:methylation"/>
    <property type="evidence" value="ECO:0007669"/>
    <property type="project" value="UniProtKB-KW"/>
</dbReference>
<organism evidence="12 13">
    <name type="scientific">Sneathiella chungangensis</name>
    <dbReference type="NCBI Taxonomy" id="1418234"/>
    <lineage>
        <taxon>Bacteria</taxon>
        <taxon>Pseudomonadati</taxon>
        <taxon>Pseudomonadota</taxon>
        <taxon>Alphaproteobacteria</taxon>
        <taxon>Sneathiellales</taxon>
        <taxon>Sneathiellaceae</taxon>
        <taxon>Sneathiella</taxon>
    </lineage>
</organism>
<comment type="pathway">
    <text evidence="9">Cofactor biosynthesis; adenosylcobalamin biosynthesis; precorrin-2 from uroporphyrinogen III: step 1/1.</text>
</comment>
<dbReference type="NCBIfam" id="NF004790">
    <property type="entry name" value="PRK06136.1"/>
    <property type="match status" value="1"/>
</dbReference>
<evidence type="ECO:0000256" key="10">
    <source>
        <dbReference type="RuleBase" id="RU003960"/>
    </source>
</evidence>
<keyword evidence="3" id="KW-0169">Cobalamin biosynthesis</keyword>
<feature type="domain" description="Tetrapyrrole methylase" evidence="11">
    <location>
        <begin position="16"/>
        <end position="226"/>
    </location>
</feature>
<keyword evidence="7" id="KW-0627">Porphyrin biosynthesis</keyword>
<evidence type="ECO:0000256" key="4">
    <source>
        <dbReference type="ARBA" id="ARBA00022603"/>
    </source>
</evidence>
<dbReference type="InterPro" id="IPR006366">
    <property type="entry name" value="CobA/CysG_C"/>
</dbReference>
<dbReference type="PANTHER" id="PTHR45790">
    <property type="entry name" value="SIROHEME SYNTHASE-RELATED"/>
    <property type="match status" value="1"/>
</dbReference>
<dbReference type="InterPro" id="IPR035996">
    <property type="entry name" value="4pyrrol_Methylase_sf"/>
</dbReference>
<dbReference type="FunFam" id="3.30.950.10:FF:000001">
    <property type="entry name" value="Siroheme synthase"/>
    <property type="match status" value="1"/>
</dbReference>
<gene>
    <name evidence="12" type="primary">cobA</name>
    <name evidence="12" type="ORF">GQF03_06450</name>
</gene>
<evidence type="ECO:0000256" key="7">
    <source>
        <dbReference type="ARBA" id="ARBA00023244"/>
    </source>
</evidence>